<evidence type="ECO:0000256" key="1">
    <source>
        <dbReference type="SAM" id="SignalP"/>
    </source>
</evidence>
<keyword evidence="1" id="KW-0732">Signal</keyword>
<name>A0A917E3D6_9SPHN</name>
<proteinExistence type="predicted"/>
<protein>
    <recommendedName>
        <fullName evidence="4">Lipoprotein</fullName>
    </recommendedName>
</protein>
<reference evidence="2" key="1">
    <citation type="journal article" date="2014" name="Int. J. Syst. Evol. Microbiol.">
        <title>Complete genome sequence of Corynebacterium casei LMG S-19264T (=DSM 44701T), isolated from a smear-ripened cheese.</title>
        <authorList>
            <consortium name="US DOE Joint Genome Institute (JGI-PGF)"/>
            <person name="Walter F."/>
            <person name="Albersmeier A."/>
            <person name="Kalinowski J."/>
            <person name="Ruckert C."/>
        </authorList>
    </citation>
    <scope>NUCLEOTIDE SEQUENCE</scope>
    <source>
        <strain evidence="2">CGMCC 1.15519</strain>
    </source>
</reference>
<dbReference type="AlphaFoldDB" id="A0A917E3D6"/>
<dbReference type="EMBL" id="BMJM01000001">
    <property type="protein sequence ID" value="GGD99184.1"/>
    <property type="molecule type" value="Genomic_DNA"/>
</dbReference>
<feature type="chain" id="PRO_5037456179" description="Lipoprotein" evidence="1">
    <location>
        <begin position="20"/>
        <end position="207"/>
    </location>
</feature>
<keyword evidence="3" id="KW-1185">Reference proteome</keyword>
<dbReference type="PROSITE" id="PS51257">
    <property type="entry name" value="PROKAR_LIPOPROTEIN"/>
    <property type="match status" value="1"/>
</dbReference>
<feature type="signal peptide" evidence="1">
    <location>
        <begin position="1"/>
        <end position="19"/>
    </location>
</feature>
<evidence type="ECO:0000313" key="2">
    <source>
        <dbReference type="EMBL" id="GGD99184.1"/>
    </source>
</evidence>
<organism evidence="2 3">
    <name type="scientific">Sandarakinorhabdus glacialis</name>
    <dbReference type="NCBI Taxonomy" id="1614636"/>
    <lineage>
        <taxon>Bacteria</taxon>
        <taxon>Pseudomonadati</taxon>
        <taxon>Pseudomonadota</taxon>
        <taxon>Alphaproteobacteria</taxon>
        <taxon>Sphingomonadales</taxon>
        <taxon>Sphingosinicellaceae</taxon>
        <taxon>Sandarakinorhabdus</taxon>
    </lineage>
</organism>
<sequence>MSNPRITAVLFLASAAVLAGCESNPLQVQRSPCPAVAIPTYTGDTTLFTGSGQDAANIDVVATMTNVREACSETTESFTSDITYDVVARRTSAAGARTVTLPVFATVVQGGNLLVSKQVGAVNVDFADGQARAIGKGGARGTVSRAVATLPPETLAKINRKRKAGDLDAAVDPLSDPEVRAAIRAASFEVLIGFQLGESALAYNVTK</sequence>
<evidence type="ECO:0000313" key="3">
    <source>
        <dbReference type="Proteomes" id="UP000635071"/>
    </source>
</evidence>
<evidence type="ECO:0008006" key="4">
    <source>
        <dbReference type="Google" id="ProtNLM"/>
    </source>
</evidence>
<dbReference type="RefSeq" id="WP_188761025.1">
    <property type="nucleotide sequence ID" value="NZ_BMJM01000001.1"/>
</dbReference>
<accession>A0A917E3D6</accession>
<reference evidence="2" key="2">
    <citation type="submission" date="2020-09" db="EMBL/GenBank/DDBJ databases">
        <authorList>
            <person name="Sun Q."/>
            <person name="Zhou Y."/>
        </authorList>
    </citation>
    <scope>NUCLEOTIDE SEQUENCE</scope>
    <source>
        <strain evidence="2">CGMCC 1.15519</strain>
    </source>
</reference>
<comment type="caution">
    <text evidence="2">The sequence shown here is derived from an EMBL/GenBank/DDBJ whole genome shotgun (WGS) entry which is preliminary data.</text>
</comment>
<gene>
    <name evidence="2" type="ORF">GCM10011529_01620</name>
</gene>
<dbReference type="Proteomes" id="UP000635071">
    <property type="component" value="Unassembled WGS sequence"/>
</dbReference>